<dbReference type="InterPro" id="IPR050250">
    <property type="entry name" value="Macrolide_Exporter_MacB"/>
</dbReference>
<comment type="subcellular location">
    <subcellularLocation>
        <location evidence="1">Cell membrane</location>
        <topology evidence="1">Multi-pass membrane protein</topology>
    </subcellularLocation>
</comment>
<proteinExistence type="inferred from homology"/>
<comment type="caution">
    <text evidence="10">The sequence shown here is derived from an EMBL/GenBank/DDBJ whole genome shotgun (WGS) entry which is preliminary data.</text>
</comment>
<feature type="transmembrane region" description="Helical" evidence="8">
    <location>
        <begin position="336"/>
        <end position="358"/>
    </location>
</feature>
<evidence type="ECO:0000256" key="2">
    <source>
        <dbReference type="ARBA" id="ARBA00022475"/>
    </source>
</evidence>
<feature type="compositionally biased region" description="Low complexity" evidence="7">
    <location>
        <begin position="457"/>
        <end position="472"/>
    </location>
</feature>
<feature type="transmembrane region" description="Helical" evidence="8">
    <location>
        <begin position="411"/>
        <end position="431"/>
    </location>
</feature>
<sequence length="790" mass="79935">MSALGRVVSSGVGRRRWLQTLVIGLVAAMAVATSVLGGALLISSRAPFDTAFADQNGAHLAVLLNAKKVAAQQAAATANATGVAAAAGPFPVGTVGVRGTEAGTLTIDLKVVGRADPGGAVDRVSLTDGRWATGPNEIVVSNAGIIVSVGETLTAGETTLTVVGKARSMSDTADAWTDPATLAALTTTSEYQMLYRFEAAATATEMTANQTAVEKALPADTVIAARSWLEVRREAVEAAAVFVPFLVAFGVLALAMSLLIVANVVTGSVASAVRRIGILKALGFTPGEVVRAYVGQALLPAAAGAGAGVIVGNLLAVPLLGRIQVVYGTPKLAVSWWVDVVVVVFVLGLVAVTGWLAALRAGRLRTVDALAVGRTSSGGRGRWAARLVGRLPVPRPVGIGLARPFARPIRAVLLLAAIAFGTAAVTFSVGIGTSLVRVQAAGEHNIADVVVQPPRPTRGGPSGPADAGPQADPAKVLAAISAQPGTEAAYGVRQQPMRMTGAANAVNVSATLGDAQWNRYEMVTGGWYGAPGEATAASGLLRATGKKVGDTITLTGSGGTATLTIVGEVFESGEAVWADVASVGAAMGDTGSTSGVRPTNGERGQTEDSFRYYIAITDASDVLDYIAPLNSDLETLGLEAFRNPRTTEPIITALIGLATLVATLLAAAAALGVLNTMMLDLRDRVHDLGVMKAVGMSPGQTVTSVIASVVGVGLLGGAAGVPIGMAVHSLTLPSMAGTAGTSLPSFITDVYLPAVLTALVFGGLVVALLGALIPSGWAARVRTATALRTE</sequence>
<evidence type="ECO:0000313" key="11">
    <source>
        <dbReference type="Proteomes" id="UP000638560"/>
    </source>
</evidence>
<keyword evidence="2" id="KW-1003">Cell membrane</keyword>
<gene>
    <name evidence="10" type="ORF">I0C86_21545</name>
</gene>
<organism evidence="10 11">
    <name type="scientific">Plantactinospora alkalitolerans</name>
    <dbReference type="NCBI Taxonomy" id="2789879"/>
    <lineage>
        <taxon>Bacteria</taxon>
        <taxon>Bacillati</taxon>
        <taxon>Actinomycetota</taxon>
        <taxon>Actinomycetes</taxon>
        <taxon>Micromonosporales</taxon>
        <taxon>Micromonosporaceae</taxon>
        <taxon>Plantactinospora</taxon>
    </lineage>
</organism>
<dbReference type="RefSeq" id="WP_196203063.1">
    <property type="nucleotide sequence ID" value="NZ_JADPUN010000199.1"/>
</dbReference>
<keyword evidence="4 8" id="KW-1133">Transmembrane helix</keyword>
<name>A0ABS0GZ81_9ACTN</name>
<keyword evidence="5 8" id="KW-0472">Membrane</keyword>
<comment type="similarity">
    <text evidence="6">Belongs to the ABC-4 integral membrane protein family.</text>
</comment>
<accession>A0ABS0GZ81</accession>
<dbReference type="PANTHER" id="PTHR30572:SF4">
    <property type="entry name" value="ABC TRANSPORTER PERMEASE YTRF"/>
    <property type="match status" value="1"/>
</dbReference>
<feature type="domain" description="ABC3 transporter permease C-terminal" evidence="9">
    <location>
        <begin position="660"/>
        <end position="775"/>
    </location>
</feature>
<evidence type="ECO:0000256" key="4">
    <source>
        <dbReference type="ARBA" id="ARBA00022989"/>
    </source>
</evidence>
<feature type="transmembrane region" description="Helical" evidence="8">
    <location>
        <begin position="650"/>
        <end position="674"/>
    </location>
</feature>
<keyword evidence="11" id="KW-1185">Reference proteome</keyword>
<evidence type="ECO:0000259" key="9">
    <source>
        <dbReference type="Pfam" id="PF02687"/>
    </source>
</evidence>
<feature type="transmembrane region" description="Helical" evidence="8">
    <location>
        <begin position="750"/>
        <end position="773"/>
    </location>
</feature>
<feature type="domain" description="ABC3 transporter permease C-terminal" evidence="9">
    <location>
        <begin position="248"/>
        <end position="363"/>
    </location>
</feature>
<evidence type="ECO:0000256" key="5">
    <source>
        <dbReference type="ARBA" id="ARBA00023136"/>
    </source>
</evidence>
<feature type="transmembrane region" description="Helical" evidence="8">
    <location>
        <begin position="297"/>
        <end position="316"/>
    </location>
</feature>
<evidence type="ECO:0000256" key="8">
    <source>
        <dbReference type="SAM" id="Phobius"/>
    </source>
</evidence>
<protein>
    <submittedName>
        <fullName evidence="10">FtsX-like permease family protein</fullName>
    </submittedName>
</protein>
<dbReference type="InterPro" id="IPR003838">
    <property type="entry name" value="ABC3_permease_C"/>
</dbReference>
<evidence type="ECO:0000256" key="3">
    <source>
        <dbReference type="ARBA" id="ARBA00022692"/>
    </source>
</evidence>
<evidence type="ECO:0000256" key="6">
    <source>
        <dbReference type="ARBA" id="ARBA00038076"/>
    </source>
</evidence>
<dbReference type="Pfam" id="PF02687">
    <property type="entry name" value="FtsX"/>
    <property type="match status" value="2"/>
</dbReference>
<dbReference type="EMBL" id="JADPUN010000199">
    <property type="protein sequence ID" value="MBF9131526.1"/>
    <property type="molecule type" value="Genomic_DNA"/>
</dbReference>
<feature type="transmembrane region" description="Helical" evidence="8">
    <location>
        <begin position="21"/>
        <end position="42"/>
    </location>
</feature>
<feature type="transmembrane region" description="Helical" evidence="8">
    <location>
        <begin position="705"/>
        <end position="730"/>
    </location>
</feature>
<keyword evidence="3 8" id="KW-0812">Transmembrane</keyword>
<evidence type="ECO:0000256" key="1">
    <source>
        <dbReference type="ARBA" id="ARBA00004651"/>
    </source>
</evidence>
<dbReference type="PANTHER" id="PTHR30572">
    <property type="entry name" value="MEMBRANE COMPONENT OF TRANSPORTER-RELATED"/>
    <property type="match status" value="1"/>
</dbReference>
<reference evidence="10 11" key="1">
    <citation type="submission" date="2020-11" db="EMBL/GenBank/DDBJ databases">
        <title>A novel isolate from a Black sea contaminated sediment with potential to produce alkanes: Plantactinospora alkalitolerans sp. nov.</title>
        <authorList>
            <person name="Carro L."/>
            <person name="Veyisoglu A."/>
            <person name="Guven K."/>
            <person name="Schumann P."/>
            <person name="Klenk H.-P."/>
            <person name="Sahin N."/>
        </authorList>
    </citation>
    <scope>NUCLEOTIDE SEQUENCE [LARGE SCALE GENOMIC DNA]</scope>
    <source>
        <strain evidence="10 11">S1510</strain>
    </source>
</reference>
<feature type="region of interest" description="Disordered" evidence="7">
    <location>
        <begin position="450"/>
        <end position="472"/>
    </location>
</feature>
<evidence type="ECO:0000313" key="10">
    <source>
        <dbReference type="EMBL" id="MBF9131526.1"/>
    </source>
</evidence>
<evidence type="ECO:0000256" key="7">
    <source>
        <dbReference type="SAM" id="MobiDB-lite"/>
    </source>
</evidence>
<feature type="transmembrane region" description="Helical" evidence="8">
    <location>
        <begin position="241"/>
        <end position="265"/>
    </location>
</feature>
<dbReference type="Proteomes" id="UP000638560">
    <property type="component" value="Unassembled WGS sequence"/>
</dbReference>